<evidence type="ECO:0000313" key="2">
    <source>
        <dbReference type="Proteomes" id="UP001330827"/>
    </source>
</evidence>
<reference evidence="1 2" key="1">
    <citation type="submission" date="2022-10" db="EMBL/GenBank/DDBJ databases">
        <title>The complete genomes of actinobacterial strains from the NBC collection.</title>
        <authorList>
            <person name="Joergensen T.S."/>
            <person name="Alvarez Arevalo M."/>
            <person name="Sterndorff E.B."/>
            <person name="Faurdal D."/>
            <person name="Vuksanovic O."/>
            <person name="Mourched A.-S."/>
            <person name="Charusanti P."/>
            <person name="Shaw S."/>
            <person name="Blin K."/>
            <person name="Weber T."/>
        </authorList>
    </citation>
    <scope>NUCLEOTIDE SEQUENCE [LARGE SCALE GENOMIC DNA]</scope>
    <source>
        <strain evidence="1 2">NBC 01769</strain>
    </source>
</reference>
<dbReference type="RefSeq" id="WP_326596737.1">
    <property type="nucleotide sequence ID" value="NZ_CP109114.1"/>
</dbReference>
<keyword evidence="2" id="KW-1185">Reference proteome</keyword>
<protein>
    <submittedName>
        <fullName evidence="1">Uncharacterized protein</fullName>
    </submittedName>
</protein>
<dbReference type="Proteomes" id="UP001330827">
    <property type="component" value="Chromosome"/>
</dbReference>
<dbReference type="EMBL" id="CP109114">
    <property type="protein sequence ID" value="WSC17219.1"/>
    <property type="molecule type" value="Genomic_DNA"/>
</dbReference>
<evidence type="ECO:0000313" key="1">
    <source>
        <dbReference type="EMBL" id="WSC17219.1"/>
    </source>
</evidence>
<name>A0ABZ1GDT5_9ACTN</name>
<organism evidence="1 2">
    <name type="scientific">Streptomyces brevispora</name>
    <dbReference type="NCBI Taxonomy" id="887462"/>
    <lineage>
        <taxon>Bacteria</taxon>
        <taxon>Bacillati</taxon>
        <taxon>Actinomycetota</taxon>
        <taxon>Actinomycetes</taxon>
        <taxon>Kitasatosporales</taxon>
        <taxon>Streptomycetaceae</taxon>
        <taxon>Streptomyces</taxon>
    </lineage>
</organism>
<proteinExistence type="predicted"/>
<gene>
    <name evidence="1" type="ORF">OIE64_33295</name>
</gene>
<accession>A0ABZ1GDT5</accession>
<sequence>METEFAALAASGATTLVSLMVTDSWTQARELVGRLFSRAGAGGTTFADLDAARATLLATDVGDAQAAREITDRWHADLYRLLQTASVTRDDLHDVLTSLQQLVNTSAARPVPVHNAINGGVQHGPVIQSGRITGLTFHVHDPGLPVQD</sequence>